<dbReference type="PANTHER" id="PTHR30383">
    <property type="entry name" value="THIOESTERASE 1/PROTEASE 1/LYSOPHOSPHOLIPASE L1"/>
    <property type="match status" value="1"/>
</dbReference>
<gene>
    <name evidence="2" type="ORF">AABB31_23165</name>
</gene>
<name>A0ABZ3JC41_9RHOB</name>
<dbReference type="Gene3D" id="3.40.50.1110">
    <property type="entry name" value="SGNH hydrolase"/>
    <property type="match status" value="1"/>
</dbReference>
<evidence type="ECO:0000313" key="3">
    <source>
        <dbReference type="Proteomes" id="UP001470809"/>
    </source>
</evidence>
<proteinExistence type="predicted"/>
<dbReference type="InterPro" id="IPR036514">
    <property type="entry name" value="SGNH_hydro_sf"/>
</dbReference>
<dbReference type="PANTHER" id="PTHR30383:SF29">
    <property type="entry name" value="SGNH HYDROLASE-TYPE ESTERASE DOMAIN-CONTAINING PROTEIN"/>
    <property type="match status" value="1"/>
</dbReference>
<dbReference type="GO" id="GO:0016787">
    <property type="term" value="F:hydrolase activity"/>
    <property type="evidence" value="ECO:0007669"/>
    <property type="project" value="UniProtKB-KW"/>
</dbReference>
<dbReference type="InterPro" id="IPR013830">
    <property type="entry name" value="SGNH_hydro"/>
</dbReference>
<reference evidence="2 3" key="2">
    <citation type="submission" date="2024-08" db="EMBL/GenBank/DDBJ databases">
        <title>Phylogenomic analyses of a clade within the roseobacter group suggest taxonomic reassignments of species of the genera Aestuariivita, Citreicella, Loktanella, Nautella, Pelagibaca, Ruegeria, Thalassobius, Thiobacimonas and Tropicibacter, and the proposal o.</title>
        <authorList>
            <person name="Jeon C.O."/>
        </authorList>
    </citation>
    <scope>NUCLEOTIDE SEQUENCE [LARGE SCALE GENOMIC DNA]</scope>
    <source>
        <strain evidence="2 3">SS1-5</strain>
    </source>
</reference>
<keyword evidence="3" id="KW-1185">Reference proteome</keyword>
<dbReference type="Pfam" id="PF13472">
    <property type="entry name" value="Lipase_GDSL_2"/>
    <property type="match status" value="1"/>
</dbReference>
<evidence type="ECO:0000259" key="1">
    <source>
        <dbReference type="Pfam" id="PF13472"/>
    </source>
</evidence>
<feature type="domain" description="SGNH hydrolase-type esterase" evidence="1">
    <location>
        <begin position="7"/>
        <end position="198"/>
    </location>
</feature>
<dbReference type="SUPFAM" id="SSF52266">
    <property type="entry name" value="SGNH hydrolase"/>
    <property type="match status" value="1"/>
</dbReference>
<sequence>MAKTILAYGDSNTHGTPPMTDRMVYARYGADVRWPTLLGRSLQPDWQVIEAGLPGRTAAHDCPVMGTHRNGQVGLRIALESHGPIDLLTIMLGTNDSKTFFGLSADGIAAGLASLLAIAQSDEYQTRHGGFEILLICPPPVLEQGPISADFFGANAKTVALPEYCAKLAAARGVHFLDAGKHIASSPVDGVHFDPAGHLALAQAVAARIKNL</sequence>
<dbReference type="InterPro" id="IPR051532">
    <property type="entry name" value="Ester_Hydrolysis_Enzymes"/>
</dbReference>
<keyword evidence="2" id="KW-0378">Hydrolase</keyword>
<protein>
    <submittedName>
        <fullName evidence="2">SGNH/GDSL hydrolase family protein</fullName>
    </submittedName>
</protein>
<dbReference type="RefSeq" id="WP_373634793.1">
    <property type="nucleotide sequence ID" value="NZ_CP151767.2"/>
</dbReference>
<evidence type="ECO:0000313" key="2">
    <source>
        <dbReference type="EMBL" id="XFU26401.1"/>
    </source>
</evidence>
<accession>A0ABZ3JC41</accession>
<dbReference type="EMBL" id="CP151767">
    <property type="protein sequence ID" value="XFU26401.1"/>
    <property type="molecule type" value="Genomic_DNA"/>
</dbReference>
<dbReference type="Proteomes" id="UP001470809">
    <property type="component" value="Chromosome"/>
</dbReference>
<organism evidence="2 3">
    <name type="scientific">Yoonia rhodophyticola</name>
    <dbReference type="NCBI Taxonomy" id="3137370"/>
    <lineage>
        <taxon>Bacteria</taxon>
        <taxon>Pseudomonadati</taxon>
        <taxon>Pseudomonadota</taxon>
        <taxon>Alphaproteobacteria</taxon>
        <taxon>Rhodobacterales</taxon>
        <taxon>Paracoccaceae</taxon>
        <taxon>Yoonia</taxon>
    </lineage>
</organism>
<dbReference type="CDD" id="cd01839">
    <property type="entry name" value="SGNH_arylesterase_like"/>
    <property type="match status" value="1"/>
</dbReference>
<reference evidence="3" key="1">
    <citation type="submission" date="2024-04" db="EMBL/GenBank/DDBJ databases">
        <title>Phylogenomic analyses of a clade within the roseobacter group suggest taxonomic reassignments of species of the genera Aestuariivita, Citreicella, Loktanella, Nautella, Pelagibaca, Ruegeria, Thalassobius, Thiobacimonas and Tropicibacter, and the proposal o.</title>
        <authorList>
            <person name="Jeon C.O."/>
        </authorList>
    </citation>
    <scope>NUCLEOTIDE SEQUENCE [LARGE SCALE GENOMIC DNA]</scope>
    <source>
        <strain evidence="3">SS1-5</strain>
    </source>
</reference>